<keyword evidence="9" id="KW-0653">Protein transport</keyword>
<dbReference type="GO" id="GO:0006896">
    <property type="term" value="P:Golgi to vacuole transport"/>
    <property type="evidence" value="ECO:0007669"/>
    <property type="project" value="TreeGrafter"/>
</dbReference>
<evidence type="ECO:0000256" key="3">
    <source>
        <dbReference type="ARBA" id="ARBA00008251"/>
    </source>
</evidence>
<evidence type="ECO:0000313" key="23">
    <source>
        <dbReference type="Proteomes" id="UP000800092"/>
    </source>
</evidence>
<name>A0A6A6H0X8_VIRVR</name>
<reference evidence="22" key="1">
    <citation type="journal article" date="2020" name="Stud. Mycol.">
        <title>101 Dothideomycetes genomes: a test case for predicting lifestyles and emergence of pathogens.</title>
        <authorList>
            <person name="Haridas S."/>
            <person name="Albert R."/>
            <person name="Binder M."/>
            <person name="Bloem J."/>
            <person name="Labutti K."/>
            <person name="Salamov A."/>
            <person name="Andreopoulos B."/>
            <person name="Baker S."/>
            <person name="Barry K."/>
            <person name="Bills G."/>
            <person name="Bluhm B."/>
            <person name="Cannon C."/>
            <person name="Castanera R."/>
            <person name="Culley D."/>
            <person name="Daum C."/>
            <person name="Ezra D."/>
            <person name="Gonzalez J."/>
            <person name="Henrissat B."/>
            <person name="Kuo A."/>
            <person name="Liang C."/>
            <person name="Lipzen A."/>
            <person name="Lutzoni F."/>
            <person name="Magnuson J."/>
            <person name="Mondo S."/>
            <person name="Nolan M."/>
            <person name="Ohm R."/>
            <person name="Pangilinan J."/>
            <person name="Park H.-J."/>
            <person name="Ramirez L."/>
            <person name="Alfaro M."/>
            <person name="Sun H."/>
            <person name="Tritt A."/>
            <person name="Yoshinaga Y."/>
            <person name="Zwiers L.-H."/>
            <person name="Turgeon B."/>
            <person name="Goodwin S."/>
            <person name="Spatafora J."/>
            <person name="Crous P."/>
            <person name="Grigoriev I."/>
        </authorList>
    </citation>
    <scope>NUCLEOTIDE SEQUENCE</scope>
    <source>
        <strain evidence="22">Tuck. ex Michener</strain>
    </source>
</reference>
<evidence type="ECO:0000256" key="9">
    <source>
        <dbReference type="ARBA" id="ARBA00022927"/>
    </source>
</evidence>
<feature type="signal peptide" evidence="20">
    <location>
        <begin position="1"/>
        <end position="21"/>
    </location>
</feature>
<gene>
    <name evidence="22" type="ORF">EV356DRAFT_489981</name>
</gene>
<evidence type="ECO:0000256" key="12">
    <source>
        <dbReference type="ARBA" id="ARBA00023136"/>
    </source>
</evidence>
<dbReference type="PANTHER" id="PTHR12106">
    <property type="entry name" value="SORTILIN RELATED"/>
    <property type="match status" value="1"/>
</dbReference>
<keyword evidence="6 19" id="KW-0812">Transmembrane</keyword>
<evidence type="ECO:0000256" key="17">
    <source>
        <dbReference type="ARBA" id="ARBA00031354"/>
    </source>
</evidence>
<dbReference type="Gene3D" id="3.30.60.270">
    <property type="match status" value="2"/>
</dbReference>
<evidence type="ECO:0000256" key="8">
    <source>
        <dbReference type="ARBA" id="ARBA00022737"/>
    </source>
</evidence>
<dbReference type="InterPro" id="IPR006581">
    <property type="entry name" value="VPS10"/>
</dbReference>
<evidence type="ECO:0000256" key="10">
    <source>
        <dbReference type="ARBA" id="ARBA00022989"/>
    </source>
</evidence>
<dbReference type="GO" id="GO:0006623">
    <property type="term" value="P:protein targeting to vacuole"/>
    <property type="evidence" value="ECO:0007669"/>
    <property type="project" value="TreeGrafter"/>
</dbReference>
<evidence type="ECO:0000256" key="20">
    <source>
        <dbReference type="SAM" id="SignalP"/>
    </source>
</evidence>
<dbReference type="Pfam" id="PF15902">
    <property type="entry name" value="Sortilin-Vps10"/>
    <property type="match status" value="2"/>
</dbReference>
<dbReference type="PANTHER" id="PTHR12106:SF27">
    <property type="entry name" value="SORTILIN-RELATED RECEPTOR"/>
    <property type="match status" value="1"/>
</dbReference>
<keyword evidence="8" id="KW-0677">Repeat</keyword>
<evidence type="ECO:0000256" key="18">
    <source>
        <dbReference type="ARBA" id="ARBA00031902"/>
    </source>
</evidence>
<dbReference type="GO" id="GO:0006895">
    <property type="term" value="P:Golgi to endosome transport"/>
    <property type="evidence" value="ECO:0007669"/>
    <property type="project" value="TreeGrafter"/>
</dbReference>
<dbReference type="SUPFAM" id="SSF50939">
    <property type="entry name" value="Sialidases"/>
    <property type="match status" value="1"/>
</dbReference>
<dbReference type="CDD" id="cd15482">
    <property type="entry name" value="Sialidase_non-viral"/>
    <property type="match status" value="1"/>
</dbReference>
<dbReference type="SUPFAM" id="SSF110296">
    <property type="entry name" value="Oligoxyloglucan reducing end-specific cellobiohydrolase"/>
    <property type="match status" value="1"/>
</dbReference>
<comment type="similarity">
    <text evidence="3">Belongs to the VPS10-related sortilin family.</text>
</comment>
<dbReference type="Proteomes" id="UP000800092">
    <property type="component" value="Unassembled WGS sequence"/>
</dbReference>
<dbReference type="InterPro" id="IPR036278">
    <property type="entry name" value="Sialidase_sf"/>
</dbReference>
<keyword evidence="14" id="KW-0325">Glycoprotein</keyword>
<dbReference type="Gene3D" id="2.130.10.10">
    <property type="entry name" value="YVTN repeat-like/Quinoprotein amine dehydrogenase"/>
    <property type="match status" value="1"/>
</dbReference>
<keyword evidence="10 19" id="KW-1133">Transmembrane helix</keyword>
<dbReference type="Pfam" id="PF15901">
    <property type="entry name" value="Sortilin_C"/>
    <property type="match status" value="2"/>
</dbReference>
<dbReference type="Gene3D" id="2.10.70.80">
    <property type="match status" value="2"/>
</dbReference>
<dbReference type="FunFam" id="3.30.60.270:FF:000005">
    <property type="entry name" value="Sortilin"/>
    <property type="match status" value="2"/>
</dbReference>
<organism evidence="22 23">
    <name type="scientific">Viridothelium virens</name>
    <name type="common">Speckled blister lichen</name>
    <name type="synonym">Trypethelium virens</name>
    <dbReference type="NCBI Taxonomy" id="1048519"/>
    <lineage>
        <taxon>Eukaryota</taxon>
        <taxon>Fungi</taxon>
        <taxon>Dikarya</taxon>
        <taxon>Ascomycota</taxon>
        <taxon>Pezizomycotina</taxon>
        <taxon>Dothideomycetes</taxon>
        <taxon>Dothideomycetes incertae sedis</taxon>
        <taxon>Trypetheliales</taxon>
        <taxon>Trypetheliaceae</taxon>
        <taxon>Viridothelium</taxon>
    </lineage>
</organism>
<dbReference type="SMART" id="SM00602">
    <property type="entry name" value="VPS10"/>
    <property type="match status" value="2"/>
</dbReference>
<evidence type="ECO:0000256" key="5">
    <source>
        <dbReference type="ARBA" id="ARBA00022448"/>
    </source>
</evidence>
<evidence type="ECO:0000256" key="2">
    <source>
        <dbReference type="ARBA" id="ARBA00004488"/>
    </source>
</evidence>
<keyword evidence="5" id="KW-0813">Transport</keyword>
<proteinExistence type="inferred from homology"/>
<evidence type="ECO:0000256" key="14">
    <source>
        <dbReference type="ARBA" id="ARBA00023180"/>
    </source>
</evidence>
<dbReference type="InterPro" id="IPR050310">
    <property type="entry name" value="VPS10-sortilin"/>
</dbReference>
<evidence type="ECO:0000259" key="21">
    <source>
        <dbReference type="SMART" id="SM00602"/>
    </source>
</evidence>
<evidence type="ECO:0000256" key="15">
    <source>
        <dbReference type="ARBA" id="ARBA00025569"/>
    </source>
</evidence>
<keyword evidence="11" id="KW-0333">Golgi apparatus</keyword>
<evidence type="ECO:0000256" key="7">
    <source>
        <dbReference type="ARBA" id="ARBA00022729"/>
    </source>
</evidence>
<dbReference type="InterPro" id="IPR031778">
    <property type="entry name" value="Sortilin_N"/>
</dbReference>
<dbReference type="GO" id="GO:0005829">
    <property type="term" value="C:cytosol"/>
    <property type="evidence" value="ECO:0007669"/>
    <property type="project" value="GOC"/>
</dbReference>
<evidence type="ECO:0000313" key="22">
    <source>
        <dbReference type="EMBL" id="KAF2231537.1"/>
    </source>
</evidence>
<feature type="domain" description="VPS10" evidence="21">
    <location>
        <begin position="48"/>
        <end position="675"/>
    </location>
</feature>
<evidence type="ECO:0000256" key="6">
    <source>
        <dbReference type="ARBA" id="ARBA00022692"/>
    </source>
</evidence>
<evidence type="ECO:0000256" key="1">
    <source>
        <dbReference type="ARBA" id="ARBA00004166"/>
    </source>
</evidence>
<protein>
    <recommendedName>
        <fullName evidence="4">Vacuolar protein sorting/targeting protein 10</fullName>
    </recommendedName>
    <alternativeName>
        <fullName evidence="17">Carboxypeptidase Y receptor</fullName>
    </alternativeName>
    <alternativeName>
        <fullName evidence="16 18">Sortilin VPS10</fullName>
    </alternativeName>
</protein>
<feature type="domain" description="VPS10" evidence="21">
    <location>
        <begin position="706"/>
        <end position="1343"/>
    </location>
</feature>
<evidence type="ECO:0000256" key="16">
    <source>
        <dbReference type="ARBA" id="ARBA00031250"/>
    </source>
</evidence>
<comment type="function">
    <text evidence="15">Functions as a sorting receptor in the Golgi compartment required for the intracellular sorting and delivery of soluble vacuolar proteins, like carboxypeptidase Y (CPY) and proteinase A. Executes multiple rounds of sorting by cycling between the late Golgi and a prevacuolar endosome-like compartment.</text>
</comment>
<keyword evidence="13" id="KW-0675">Receptor</keyword>
<dbReference type="OrthoDB" id="443634at2759"/>
<feature type="chain" id="PRO_5025356031" description="Vacuolar protein sorting/targeting protein 10" evidence="20">
    <location>
        <begin position="22"/>
        <end position="1510"/>
    </location>
</feature>
<keyword evidence="7 20" id="KW-0732">Signal</keyword>
<dbReference type="GO" id="GO:0016020">
    <property type="term" value="C:membrane"/>
    <property type="evidence" value="ECO:0007669"/>
    <property type="project" value="InterPro"/>
</dbReference>
<dbReference type="EMBL" id="ML991825">
    <property type="protein sequence ID" value="KAF2231537.1"/>
    <property type="molecule type" value="Genomic_DNA"/>
</dbReference>
<sequence>MKNRLAILCALLALGLSFVLAKDDEKAGPEITKTKFPGLIVNIRYFDDSNVVTATDIEHNTVHRSTDGGKSWHIVKDIAEGEAQAIIHHPFNNKVAVCLGSRQTHWITTNQGETWTSFKSRGDPNLAIPPLSFHADDPDKIILNTRNCEEIICEDIAIYTTDGFQTEPKELKEGSSMCIWARTQKLFSTGDKKKDADQTLCIVPGRFSLWKTDFRLLTSTDYFNKDEVEPGMENNRPVTGLATIASVKGYIVAAARSEFTAEMSLYVTTDAENWQRARFGDQAVEQDAYTILESTNYSIQVDVMTSLRNLPMGSLFTSNSRGTYFSKNIEHVNRNPRGYVDFEKVQNIQGIVMVNLVDNWKEIGNGVQDGKKIKSRISFDDGRSFHEMKVDKEPLHLHGVTDQHNSGRVYSSPAPGLVMGNGNTGKFLGDRAHAALYVSDDAGFTWRKALNNNHMYEFGDQGSLIVVAADKPDLKRIGYSLNHGKDWEWKNFDGFTIRPLQLTTVPDSTSRKFILYAEEGRGDDAKHVIIHLDFDKLHEKKCKKDDFEKWWARVDKKGDATCIMGHKQWYHRRKADADCFVKDEDFNEPEPEFEDCPCADEDFECDEGFERTDDGEKCEPIEPLTPPADSCENGKGTFMGKSGWRKIPGNTCDLKKGVDKAKEVERPCEDTVKKPASNKITHTTNSFRASTFREFYYLEHKEGHDETVVMRTDRREVFITRDHGKNWDLILEKDKVEAIYPHQYFHETVYFITPSRKVFYSHDRGVNLHSFEAPDVPNLERVEYLRFHPEERDWLIWTGAKNCQYGFGEDCHTIAHVSQKNGDEWKTLLPFVRKCVFATSEIRRDSEQLVYCEQYQDENTDGSLQLVSSKDWFAHKNVTFTDVVEFATMSEYIIVATRDKDEKSLRVDASINGKDFANAQFPLNFQVAHQQAYTVLDSSTHAVFLHVTVNNIKHREYGTILKSNSNGTSYVTSISAVSRNTQGYVDFEKMRGLEGVAIVNVVANVKDTDDGENKQLRTKITHNDGADWTYLTPPEEDSEGKPYEDCKQGDKEGCSLHLHGYTERKDPRRAYSSPSAAGIMIGIGNVGDQLTSRSKGNTFITTDGGVKWREVMKGAFMWEYGDSGSIIVLVAEEEPTNIIYYTLDQGESWQKYKFSDEGEVIVSDISSVPSDMSRNFLLWGKEAGSNGDLVTVNLDFTGLTNKQCELNRENPDAGNSDFDLWQPKHPMQKDDCLFGHVAQYYRKKPDRKCYVGRLDEKLHNIASNCTCTRQDFECDFNYERQTDGSCLLVPGYQPPDASEICTADQNAREYWEPTGYRKVPLSTCSGGRELDHSVSHPCPGHEPDWQDAHGSRLGGFAIFVIVVVALAAAAGVGWWVWTRWDGKFGRIRLGDGGGRGGLASSAAAGAGGSGARGDSGQSAWVRWPVAAVSGVVAVVGAIPVVAASAGRGVMGLFGRGGSHGAYSGLREANGYAGRTYTSRQSFARGRQDYAAVDVGADEGELLGEVSDEEV</sequence>
<keyword evidence="12 19" id="KW-0472">Membrane</keyword>
<evidence type="ECO:0000256" key="4">
    <source>
        <dbReference type="ARBA" id="ARBA00015369"/>
    </source>
</evidence>
<dbReference type="InterPro" id="IPR015943">
    <property type="entry name" value="WD40/YVTN_repeat-like_dom_sf"/>
</dbReference>
<comment type="subcellular location">
    <subcellularLocation>
        <location evidence="1">Golgi apparatus</location>
        <location evidence="1">trans-Golgi network membrane</location>
        <topology evidence="1">Multi-pass membrane protein</topology>
    </subcellularLocation>
    <subcellularLocation>
        <location evidence="2">Prevacuolar compartment membrane</location>
        <topology evidence="2">Multi-pass membrane protein</topology>
    </subcellularLocation>
</comment>
<dbReference type="InterPro" id="IPR031777">
    <property type="entry name" value="Sortilin_C"/>
</dbReference>
<dbReference type="GO" id="GO:0005794">
    <property type="term" value="C:Golgi apparatus"/>
    <property type="evidence" value="ECO:0007669"/>
    <property type="project" value="UniProtKB-SubCell"/>
</dbReference>
<accession>A0A6A6H0X8</accession>
<evidence type="ECO:0000256" key="13">
    <source>
        <dbReference type="ARBA" id="ARBA00023170"/>
    </source>
</evidence>
<evidence type="ECO:0000256" key="19">
    <source>
        <dbReference type="SAM" id="Phobius"/>
    </source>
</evidence>
<keyword evidence="23" id="KW-1185">Reference proteome</keyword>
<feature type="transmembrane region" description="Helical" evidence="19">
    <location>
        <begin position="1353"/>
        <end position="1377"/>
    </location>
</feature>
<evidence type="ECO:0000256" key="11">
    <source>
        <dbReference type="ARBA" id="ARBA00023034"/>
    </source>
</evidence>